<evidence type="ECO:0000259" key="5">
    <source>
        <dbReference type="PROSITE" id="PS51384"/>
    </source>
</evidence>
<dbReference type="InterPro" id="IPR001433">
    <property type="entry name" value="OxRdtase_FAD/NAD-bd"/>
</dbReference>
<dbReference type="PANTHER" id="PTHR47354:SF5">
    <property type="entry name" value="PROTEIN RFBI"/>
    <property type="match status" value="1"/>
</dbReference>
<dbReference type="InterPro" id="IPR039261">
    <property type="entry name" value="FNR_nucleotide-bd"/>
</dbReference>
<reference evidence="6 7" key="1">
    <citation type="submission" date="2020-08" db="EMBL/GenBank/DDBJ databases">
        <title>Genomic Encyclopedia of Archaeal and Bacterial Type Strains, Phase II (KMG-II): from individual species to whole genera.</title>
        <authorList>
            <person name="Goeker M."/>
        </authorList>
    </citation>
    <scope>NUCLEOTIDE SEQUENCE [LARGE SCALE GENOMIC DNA]</scope>
    <source>
        <strain evidence="6 7">DSM 23288</strain>
    </source>
</reference>
<feature type="compositionally biased region" description="Basic and acidic residues" evidence="4">
    <location>
        <begin position="1"/>
        <end position="17"/>
    </location>
</feature>
<gene>
    <name evidence="6" type="ORF">BDZ31_004771</name>
</gene>
<dbReference type="EMBL" id="JACHNU010000011">
    <property type="protein sequence ID" value="MBB4665150.1"/>
    <property type="molecule type" value="Genomic_DNA"/>
</dbReference>
<keyword evidence="7" id="KW-1185">Reference proteome</keyword>
<evidence type="ECO:0000256" key="3">
    <source>
        <dbReference type="ARBA" id="ARBA00023014"/>
    </source>
</evidence>
<feature type="domain" description="FAD-binding FR-type" evidence="5">
    <location>
        <begin position="27"/>
        <end position="129"/>
    </location>
</feature>
<evidence type="ECO:0000313" key="6">
    <source>
        <dbReference type="EMBL" id="MBB4665150.1"/>
    </source>
</evidence>
<dbReference type="Gene3D" id="3.40.50.80">
    <property type="entry name" value="Nucleotide-binding domain of ferredoxin-NADP reductase (FNR) module"/>
    <property type="match status" value="1"/>
</dbReference>
<dbReference type="InterPro" id="IPR050415">
    <property type="entry name" value="MRET"/>
</dbReference>
<keyword evidence="2" id="KW-0001">2Fe-2S</keyword>
<evidence type="ECO:0000256" key="2">
    <source>
        <dbReference type="ARBA" id="ARBA00022714"/>
    </source>
</evidence>
<keyword evidence="2" id="KW-0408">Iron</keyword>
<comment type="caution">
    <text evidence="6">The sequence shown here is derived from an EMBL/GenBank/DDBJ whole genome shotgun (WGS) entry which is preliminary data.</text>
</comment>
<sequence length="256" mass="27864">MERLTPAETTVPHDRDGLPPVAPAAPGRWQVGTITRIVQETPRVKSFRIELPIWVPHLPGQHYDVRLTAPDGYQAQRSYSVASSPLDEGAIELTVDRLEDGEVSGYMHDVLVVGDRIEVRGPFAAYFVWRGESPALLLGGGSGVVPLMCMLRHKRRAMPQADLRLVYSVRRPDELIYRDELGDETLVTYTRIAPPGWGGHAGRVDAALIAAAGVDPAIGSVFVCGSNGFVESASRLALDAGFPAERIRTERYGPTG</sequence>
<keyword evidence="2" id="KW-0479">Metal-binding</keyword>
<keyword evidence="3" id="KW-0411">Iron-sulfur</keyword>
<dbReference type="PRINTS" id="PR00371">
    <property type="entry name" value="FPNCR"/>
</dbReference>
<proteinExistence type="predicted"/>
<evidence type="ECO:0000256" key="1">
    <source>
        <dbReference type="ARBA" id="ARBA00001974"/>
    </source>
</evidence>
<dbReference type="PROSITE" id="PS51384">
    <property type="entry name" value="FAD_FR"/>
    <property type="match status" value="1"/>
</dbReference>
<dbReference type="SUPFAM" id="SSF52343">
    <property type="entry name" value="Ferredoxin reductase-like, C-terminal NADP-linked domain"/>
    <property type="match status" value="1"/>
</dbReference>
<dbReference type="PRINTS" id="PR00409">
    <property type="entry name" value="PHDIOXRDTASE"/>
</dbReference>
<dbReference type="Proteomes" id="UP000585272">
    <property type="component" value="Unassembled WGS sequence"/>
</dbReference>
<evidence type="ECO:0000256" key="4">
    <source>
        <dbReference type="SAM" id="MobiDB-lite"/>
    </source>
</evidence>
<dbReference type="Pfam" id="PF00970">
    <property type="entry name" value="FAD_binding_6"/>
    <property type="match status" value="1"/>
</dbReference>
<feature type="region of interest" description="Disordered" evidence="4">
    <location>
        <begin position="1"/>
        <end position="23"/>
    </location>
</feature>
<dbReference type="InterPro" id="IPR017938">
    <property type="entry name" value="Riboflavin_synthase-like_b-brl"/>
</dbReference>
<name>A0A840IMR5_9ACTN</name>
<dbReference type="InterPro" id="IPR008333">
    <property type="entry name" value="Cbr1-like_FAD-bd_dom"/>
</dbReference>
<dbReference type="SUPFAM" id="SSF63380">
    <property type="entry name" value="Riboflavin synthase domain-like"/>
    <property type="match status" value="1"/>
</dbReference>
<accession>A0A840IMR5</accession>
<protein>
    <submittedName>
        <fullName evidence="6">Ferredoxin-NADP reductase</fullName>
    </submittedName>
</protein>
<comment type="cofactor">
    <cofactor evidence="1">
        <name>FAD</name>
        <dbReference type="ChEBI" id="CHEBI:57692"/>
    </cofactor>
</comment>
<dbReference type="CDD" id="cd06217">
    <property type="entry name" value="FNR_iron_sulfur_binding_3"/>
    <property type="match status" value="1"/>
</dbReference>
<dbReference type="InterPro" id="IPR001709">
    <property type="entry name" value="Flavoprot_Pyr_Nucl_cyt_Rdtase"/>
</dbReference>
<evidence type="ECO:0000313" key="7">
    <source>
        <dbReference type="Proteomes" id="UP000585272"/>
    </source>
</evidence>
<dbReference type="Pfam" id="PF00175">
    <property type="entry name" value="NAD_binding_1"/>
    <property type="match status" value="1"/>
</dbReference>
<dbReference type="RefSeq" id="WP_246345867.1">
    <property type="nucleotide sequence ID" value="NZ_JACHNU010000011.1"/>
</dbReference>
<dbReference type="GO" id="GO:0016491">
    <property type="term" value="F:oxidoreductase activity"/>
    <property type="evidence" value="ECO:0007669"/>
    <property type="project" value="InterPro"/>
</dbReference>
<dbReference type="InterPro" id="IPR017927">
    <property type="entry name" value="FAD-bd_FR_type"/>
</dbReference>
<dbReference type="AlphaFoldDB" id="A0A840IMR5"/>
<dbReference type="PANTHER" id="PTHR47354">
    <property type="entry name" value="NADH OXIDOREDUCTASE HCR"/>
    <property type="match status" value="1"/>
</dbReference>
<dbReference type="GO" id="GO:0051537">
    <property type="term" value="F:2 iron, 2 sulfur cluster binding"/>
    <property type="evidence" value="ECO:0007669"/>
    <property type="project" value="UniProtKB-KW"/>
</dbReference>
<dbReference type="Gene3D" id="2.40.30.10">
    <property type="entry name" value="Translation factors"/>
    <property type="match status" value="1"/>
</dbReference>
<organism evidence="6 7">
    <name type="scientific">Conexibacter arvalis</name>
    <dbReference type="NCBI Taxonomy" id="912552"/>
    <lineage>
        <taxon>Bacteria</taxon>
        <taxon>Bacillati</taxon>
        <taxon>Actinomycetota</taxon>
        <taxon>Thermoleophilia</taxon>
        <taxon>Solirubrobacterales</taxon>
        <taxon>Conexibacteraceae</taxon>
        <taxon>Conexibacter</taxon>
    </lineage>
</organism>